<proteinExistence type="predicted"/>
<gene>
    <name evidence="1" type="ORF">URODEC1_LOCUS7245</name>
</gene>
<evidence type="ECO:0000313" key="2">
    <source>
        <dbReference type="Proteomes" id="UP001497457"/>
    </source>
</evidence>
<dbReference type="PANTHER" id="PTHR34789">
    <property type="entry name" value="EXPRESSED PROTEIN"/>
    <property type="match status" value="1"/>
</dbReference>
<name>A0ABC8VVR0_9POAL</name>
<reference evidence="1 2" key="2">
    <citation type="submission" date="2024-10" db="EMBL/GenBank/DDBJ databases">
        <authorList>
            <person name="Ryan C."/>
        </authorList>
    </citation>
    <scope>NUCLEOTIDE SEQUENCE [LARGE SCALE GENOMIC DNA]</scope>
</reference>
<protein>
    <submittedName>
        <fullName evidence="1">Uncharacterized protein</fullName>
    </submittedName>
</protein>
<accession>A0ABC8VVR0</accession>
<dbReference type="EMBL" id="OZ075121">
    <property type="protein sequence ID" value="CAL4897423.1"/>
    <property type="molecule type" value="Genomic_DNA"/>
</dbReference>
<organism evidence="1 2">
    <name type="scientific">Urochloa decumbens</name>
    <dbReference type="NCBI Taxonomy" id="240449"/>
    <lineage>
        <taxon>Eukaryota</taxon>
        <taxon>Viridiplantae</taxon>
        <taxon>Streptophyta</taxon>
        <taxon>Embryophyta</taxon>
        <taxon>Tracheophyta</taxon>
        <taxon>Spermatophyta</taxon>
        <taxon>Magnoliopsida</taxon>
        <taxon>Liliopsida</taxon>
        <taxon>Poales</taxon>
        <taxon>Poaceae</taxon>
        <taxon>PACMAD clade</taxon>
        <taxon>Panicoideae</taxon>
        <taxon>Panicodae</taxon>
        <taxon>Paniceae</taxon>
        <taxon>Melinidinae</taxon>
        <taxon>Urochloa</taxon>
    </lineage>
</organism>
<evidence type="ECO:0000313" key="1">
    <source>
        <dbReference type="EMBL" id="CAL4897423.1"/>
    </source>
</evidence>
<dbReference type="PANTHER" id="PTHR34789:SF5">
    <property type="entry name" value="GLYCINE-RICH PROTEIN"/>
    <property type="match status" value="1"/>
</dbReference>
<dbReference type="AlphaFoldDB" id="A0ABC8VVR0"/>
<sequence length="225" mass="22190">MLVPPGGLWVHVPYIGASPLLAVERRGTPKSKQPSNKHATFVQRAMAMAAQRCCLPLLLLLLLVAAAAASAARNLDDANTLPAQAAENKPEEPAAYYGAIPGIPPGGFYGGGAIPGVPPGGFYGGGAIPGNGQGYGGIPSGGFGGGGGGWGAGYGSGPGGGGGYAHGGVEVPTTVCQEKGPCYGKKVTCPKKCFWSFSRSGNGYGVGGGGGSCTVDCKDKCTATC</sequence>
<keyword evidence="2" id="KW-1185">Reference proteome</keyword>
<dbReference type="Proteomes" id="UP001497457">
    <property type="component" value="Chromosome 11b"/>
</dbReference>
<reference evidence="2" key="1">
    <citation type="submission" date="2024-06" db="EMBL/GenBank/DDBJ databases">
        <authorList>
            <person name="Ryan C."/>
        </authorList>
    </citation>
    <scope>NUCLEOTIDE SEQUENCE [LARGE SCALE GENOMIC DNA]</scope>
</reference>